<dbReference type="SUPFAM" id="SSF50993">
    <property type="entry name" value="Peptidase/esterase 'gauge' domain"/>
    <property type="match status" value="1"/>
</dbReference>
<dbReference type="InterPro" id="IPR051543">
    <property type="entry name" value="Serine_Peptidase_S9A"/>
</dbReference>
<dbReference type="InterPro" id="IPR023302">
    <property type="entry name" value="Pept_S9A_N"/>
</dbReference>
<feature type="domain" description="Peptidase S9A N-terminal" evidence="2">
    <location>
        <begin position="48"/>
        <end position="137"/>
    </location>
</feature>
<evidence type="ECO:0000313" key="3">
    <source>
        <dbReference type="EMBL" id="RVX16313.1"/>
    </source>
</evidence>
<dbReference type="PANTHER" id="PTHR11757:SF19">
    <property type="entry name" value="PROLYL ENDOPEPTIDASE-LIKE"/>
    <property type="match status" value="1"/>
</dbReference>
<name>A0A438K541_VITVI</name>
<dbReference type="AlphaFoldDB" id="A0A438K541"/>
<comment type="similarity">
    <text evidence="1">Belongs to the peptidase S9A family.</text>
</comment>
<sequence length="225" mass="25793">MLGFFRTKQGLQRFFGMPFISLLSFRPLAPQLLKAFPLMWFNLIGYHVKIQKIQLFSDHLVVHERENGLPKVTVYRLPAVGEPLTSLQGGQTIDFLDPVYTVDPSESQFSSSILRFSYSSLRTPRSVYDYDMRTGISVLKNIETSWCPVMVNRTKCCFGWIRFPNWEPESVEVFRIIYGVRGGFKCIQLNQANDGKLSVKSYVKDLDGLPGRSKRASLGKEEKHL</sequence>
<dbReference type="GO" id="GO:0004252">
    <property type="term" value="F:serine-type endopeptidase activity"/>
    <property type="evidence" value="ECO:0007669"/>
    <property type="project" value="InterPro"/>
</dbReference>
<organism evidence="3 4">
    <name type="scientific">Vitis vinifera</name>
    <name type="common">Grape</name>
    <dbReference type="NCBI Taxonomy" id="29760"/>
    <lineage>
        <taxon>Eukaryota</taxon>
        <taxon>Viridiplantae</taxon>
        <taxon>Streptophyta</taxon>
        <taxon>Embryophyta</taxon>
        <taxon>Tracheophyta</taxon>
        <taxon>Spermatophyta</taxon>
        <taxon>Magnoliopsida</taxon>
        <taxon>eudicotyledons</taxon>
        <taxon>Gunneridae</taxon>
        <taxon>Pentapetalae</taxon>
        <taxon>rosids</taxon>
        <taxon>Vitales</taxon>
        <taxon>Vitaceae</taxon>
        <taxon>Viteae</taxon>
        <taxon>Vitis</taxon>
    </lineage>
</organism>
<dbReference type="Pfam" id="PF02897">
    <property type="entry name" value="Peptidase_S9_N"/>
    <property type="match status" value="1"/>
</dbReference>
<evidence type="ECO:0000256" key="1">
    <source>
        <dbReference type="ARBA" id="ARBA00005228"/>
    </source>
</evidence>
<accession>A0A438K541</accession>
<reference evidence="3 4" key="1">
    <citation type="journal article" date="2018" name="PLoS Genet.">
        <title>Population sequencing reveals clonal diversity and ancestral inbreeding in the grapevine cultivar Chardonnay.</title>
        <authorList>
            <person name="Roach M.J."/>
            <person name="Johnson D.L."/>
            <person name="Bohlmann J."/>
            <person name="van Vuuren H.J."/>
            <person name="Jones S.J."/>
            <person name="Pretorius I.S."/>
            <person name="Schmidt S.A."/>
            <person name="Borneman A.R."/>
        </authorList>
    </citation>
    <scope>NUCLEOTIDE SEQUENCE [LARGE SCALE GENOMIC DNA]</scope>
    <source>
        <strain evidence="4">cv. Chardonnay</strain>
        <tissue evidence="3">Leaf</tissue>
    </source>
</reference>
<protein>
    <recommendedName>
        <fullName evidence="2">Peptidase S9A N-terminal domain-containing protein</fullName>
    </recommendedName>
</protein>
<gene>
    <name evidence="3" type="ORF">CK203_014538</name>
</gene>
<evidence type="ECO:0000259" key="2">
    <source>
        <dbReference type="Pfam" id="PF02897"/>
    </source>
</evidence>
<dbReference type="Gene3D" id="2.130.10.120">
    <property type="entry name" value="Prolyl oligopeptidase, N-terminal domain"/>
    <property type="match status" value="1"/>
</dbReference>
<dbReference type="EMBL" id="QGNW01000016">
    <property type="protein sequence ID" value="RVX16313.1"/>
    <property type="molecule type" value="Genomic_DNA"/>
</dbReference>
<dbReference type="OrthoDB" id="248387at2759"/>
<proteinExistence type="inferred from homology"/>
<comment type="caution">
    <text evidence="3">The sequence shown here is derived from an EMBL/GenBank/DDBJ whole genome shotgun (WGS) entry which is preliminary data.</text>
</comment>
<dbReference type="Proteomes" id="UP000288805">
    <property type="component" value="Unassembled WGS sequence"/>
</dbReference>
<evidence type="ECO:0000313" key="4">
    <source>
        <dbReference type="Proteomes" id="UP000288805"/>
    </source>
</evidence>
<dbReference type="PANTHER" id="PTHR11757">
    <property type="entry name" value="PROTEASE FAMILY S9A OLIGOPEPTIDASE"/>
    <property type="match status" value="1"/>
</dbReference>